<evidence type="ECO:0000256" key="11">
    <source>
        <dbReference type="SAM" id="SignalP"/>
    </source>
</evidence>
<feature type="transmembrane region" description="Helical" evidence="9">
    <location>
        <begin position="1000"/>
        <end position="1019"/>
    </location>
</feature>
<feature type="compositionally biased region" description="Polar residues" evidence="10">
    <location>
        <begin position="1271"/>
        <end position="1281"/>
    </location>
</feature>
<dbReference type="SMART" id="SM00108">
    <property type="entry name" value="B_lectin"/>
    <property type="match status" value="1"/>
</dbReference>
<proteinExistence type="inferred from homology"/>
<reference evidence="15 16" key="1">
    <citation type="submission" date="2018-10" db="EMBL/GenBank/DDBJ databases">
        <title>A high-quality apple genome assembly.</title>
        <authorList>
            <person name="Hu J."/>
        </authorList>
    </citation>
    <scope>NUCLEOTIDE SEQUENCE [LARGE SCALE GENOMIC DNA]</scope>
    <source>
        <strain evidence="16">cv. HFTH1</strain>
        <tissue evidence="15">Young leaf</tissue>
    </source>
</reference>
<keyword evidence="3 9" id="KW-0812">Transmembrane</keyword>
<feature type="transmembrane region" description="Helical" evidence="9">
    <location>
        <begin position="1160"/>
        <end position="1183"/>
    </location>
</feature>
<comment type="subcellular location">
    <subcellularLocation>
        <location evidence="1">Membrane</location>
        <topology evidence="1">Multi-pass membrane protein</topology>
    </subcellularLocation>
</comment>
<dbReference type="SUPFAM" id="SSF51110">
    <property type="entry name" value="alpha-D-mannose-specific plant lectins"/>
    <property type="match status" value="1"/>
</dbReference>
<keyword evidence="6 9" id="KW-0472">Membrane</keyword>
<dbReference type="Gene3D" id="1.10.510.10">
    <property type="entry name" value="Transferase(Phosphotransferase) domain 1"/>
    <property type="match status" value="1"/>
</dbReference>
<dbReference type="PROSITE" id="PS50948">
    <property type="entry name" value="PAN"/>
    <property type="match status" value="1"/>
</dbReference>
<evidence type="ECO:0000256" key="9">
    <source>
        <dbReference type="RuleBase" id="RU004914"/>
    </source>
</evidence>
<comment type="caution">
    <text evidence="15">The sequence shown here is derived from an EMBL/GenBank/DDBJ whole genome shotgun (WGS) entry which is preliminary data.</text>
</comment>
<dbReference type="CDD" id="cd00028">
    <property type="entry name" value="B_lectin"/>
    <property type="match status" value="1"/>
</dbReference>
<dbReference type="EMBL" id="RDQH01000327">
    <property type="protein sequence ID" value="RXI07844.1"/>
    <property type="molecule type" value="Genomic_DNA"/>
</dbReference>
<dbReference type="CDD" id="cd01098">
    <property type="entry name" value="PAN_AP_plant"/>
    <property type="match status" value="1"/>
</dbReference>
<feature type="chain" id="PRO_5033439853" description="Protein DETOXIFICATION" evidence="11">
    <location>
        <begin position="40"/>
        <end position="1281"/>
    </location>
</feature>
<feature type="transmembrane region" description="Helical" evidence="9">
    <location>
        <begin position="1189"/>
        <end position="1209"/>
    </location>
</feature>
<protein>
    <recommendedName>
        <fullName evidence="9">Protein DETOXIFICATION</fullName>
    </recommendedName>
    <alternativeName>
        <fullName evidence="9">Multidrug and toxic compound extrusion protein</fullName>
    </alternativeName>
</protein>
<dbReference type="Pfam" id="PF01453">
    <property type="entry name" value="B_lectin"/>
    <property type="match status" value="1"/>
</dbReference>
<dbReference type="EMBL" id="RDQH01000327">
    <property type="protein sequence ID" value="RXI08112.1"/>
    <property type="molecule type" value="Genomic_DNA"/>
</dbReference>
<feature type="transmembrane region" description="Helical" evidence="9">
    <location>
        <begin position="968"/>
        <end position="988"/>
    </location>
</feature>
<dbReference type="InterPro" id="IPR036426">
    <property type="entry name" value="Bulb-type_lectin_dom_sf"/>
</dbReference>
<evidence type="ECO:0000256" key="8">
    <source>
        <dbReference type="ARBA" id="ARBA00023180"/>
    </source>
</evidence>
<dbReference type="InterPro" id="IPR000858">
    <property type="entry name" value="S_locus_glycoprot_dom"/>
</dbReference>
<evidence type="ECO:0000256" key="10">
    <source>
        <dbReference type="SAM" id="MobiDB-lite"/>
    </source>
</evidence>
<dbReference type="NCBIfam" id="TIGR00797">
    <property type="entry name" value="matE"/>
    <property type="match status" value="1"/>
</dbReference>
<dbReference type="SMART" id="SM00473">
    <property type="entry name" value="PAN_AP"/>
    <property type="match status" value="1"/>
</dbReference>
<evidence type="ECO:0000313" key="15">
    <source>
        <dbReference type="EMBL" id="RXI08112.1"/>
    </source>
</evidence>
<feature type="region of interest" description="Disordered" evidence="10">
    <location>
        <begin position="1262"/>
        <end position="1281"/>
    </location>
</feature>
<comment type="similarity">
    <text evidence="2 9">Belongs to the multi antimicrobial extrusion (MATE) (TC 2.A.66.1) family.</text>
</comment>
<feature type="region of interest" description="Disordered" evidence="10">
    <location>
        <begin position="60"/>
        <end position="79"/>
    </location>
</feature>
<keyword evidence="7" id="KW-1015">Disulfide bond</keyword>
<feature type="transmembrane region" description="Helical" evidence="9">
    <location>
        <begin position="902"/>
        <end position="919"/>
    </location>
</feature>
<dbReference type="CDD" id="cd13132">
    <property type="entry name" value="MATE_eukaryotic"/>
    <property type="match status" value="1"/>
</dbReference>
<dbReference type="GO" id="GO:0042910">
    <property type="term" value="F:xenobiotic transmembrane transporter activity"/>
    <property type="evidence" value="ECO:0007669"/>
    <property type="project" value="InterPro"/>
</dbReference>
<gene>
    <name evidence="14" type="ORF">DVH24_009875</name>
    <name evidence="15" type="ORF">DVH24_014678</name>
</gene>
<dbReference type="Pfam" id="PF01554">
    <property type="entry name" value="MatE"/>
    <property type="match status" value="2"/>
</dbReference>
<feature type="transmembrane region" description="Helical" evidence="9">
    <location>
        <begin position="1221"/>
        <end position="1240"/>
    </location>
</feature>
<dbReference type="Gene3D" id="2.90.10.10">
    <property type="entry name" value="Bulb-type lectin domain"/>
    <property type="match status" value="1"/>
</dbReference>
<feature type="domain" description="Bulb-type lectin" evidence="12">
    <location>
        <begin position="89"/>
        <end position="210"/>
    </location>
</feature>
<dbReference type="PROSITE" id="PS50927">
    <property type="entry name" value="BULB_LECTIN"/>
    <property type="match status" value="1"/>
</dbReference>
<name>A0A498KQS5_MALDO</name>
<feature type="transmembrane region" description="Helical" evidence="9">
    <location>
        <begin position="1039"/>
        <end position="1064"/>
    </location>
</feature>
<evidence type="ECO:0000256" key="2">
    <source>
        <dbReference type="ARBA" id="ARBA00010199"/>
    </source>
</evidence>
<dbReference type="GO" id="GO:1990961">
    <property type="term" value="P:xenobiotic detoxification by transmembrane export across the plasma membrane"/>
    <property type="evidence" value="ECO:0007669"/>
    <property type="project" value="InterPro"/>
</dbReference>
<evidence type="ECO:0000256" key="7">
    <source>
        <dbReference type="ARBA" id="ARBA00023157"/>
    </source>
</evidence>
<feature type="transmembrane region" description="Helical" evidence="9">
    <location>
        <begin position="1118"/>
        <end position="1139"/>
    </location>
</feature>
<evidence type="ECO:0000256" key="3">
    <source>
        <dbReference type="ARBA" id="ARBA00022692"/>
    </source>
</evidence>
<accession>A0A498KQS5</accession>
<comment type="caution">
    <text evidence="9">Lacks conserved residue(s) required for the propagation of feature annotation.</text>
</comment>
<dbReference type="InterPro" id="IPR045069">
    <property type="entry name" value="MATE_euk"/>
</dbReference>
<evidence type="ECO:0000313" key="16">
    <source>
        <dbReference type="Proteomes" id="UP000290289"/>
    </source>
</evidence>
<feature type="domain" description="Apple" evidence="13">
    <location>
        <begin position="401"/>
        <end position="481"/>
    </location>
</feature>
<sequence>MNEISPRPPSPPPAMASSMLLISLLLLLLQALLLKPTNAIPVDELSPRIESQFYTRAKVPDFPDSPTRSTNGSPVPATATATLPNLQYPMARNSEVVIFGNATLSSPNRTFELGFFSTNNESPKWYLGIWYALIPVPTYVWVANRGRAVNNLNSSSLEITGSGRLVVKESGNSIVWSSTNAGIGVSVELLENGNLVLLTQGGTVAWQSFDYPTDTWLPGMNLTSERGLTCWRSYIDPSPGLYSLRLRPPEYGEFELVFNGTASYWTTGNWTGNAFANVPQMTVPYIYKFHFIDPFTPTASFGFTESPLDGRLDPPLTRFQMDPSGQLRQFTWATQTWNTFWFQPEKKCRVFGMCGPFGVCNGETPRPCECDSGFQPVDESSWNLGDYSGGCRRVYNEGVACGQRDDRFDKVGVVRYVGSYSKPYRTDFDDCQDICLLLCTCIGVDYDNITGICRVYNGSLSNLQNLSSESGFVNDFYLRVQKSATRLEKKVPIRVVLSASIVGSIVILGFVAAVVVIFIKVREKKKREKEKVQLILFFPPRAAQKIIEGNVREVIDNRLGCTYNIEEAERAAMVAVWCIQDAEAMRPTMGMVVKMLEGLVEVTVPPAPKLLQALVSGESFCGVKADSGIGLSNGSDFSGYNTRLSSGCSESSIGSSPQLPDVNTAHMNSGGWHKQAADTCLSTSTIVFASFFIFPSEKENKHPRLRHRTDKDNIKDGLTALAIVAIIAGYSRPVKVTGFVTGTPEENVPVKAEASAGSSSAVLQSPTLMIDGVDDAVSSLEPAELHHAPPAFIGSSDGDYPVIHTFQDAKSICFVETTKLWSIAGPIAFNILCNYGVNSFTNIFVGHIGNVELSAVAISLSVISNFSFGFLLGMASALETLCGQAFGAGQVDMLGVYMQRSWIILFAACIAILPLYIYSAPVLKLLGQEDDIADLAGKFSIQTIPQMFSLAINFPTQKFLQAQSKVGVLAWIGFISLIAHIGILFLFIKVFGWGTGGAAAAYDISAWGMALAQVVYIVGWCTDGWKGLSWLAFKELWSFAKLSIASAVMLCLEIWYFMTIIVLTGHLDDPVIAVGSLSICMNVNGWEGMLFIGINAAISVRVSNELGSAHPRAAKYSVIITILESLLIGMIFALVILAAKDHFAIIFTESKEMQQAVSRLAFLLSVTMLLNSVQPVISGVAVGGGWQALVAYINLFCYYIVGLPLGFLLGYRTSLRVEGIWIGMIFGTLLQTLILLYIVYNTNWNKEVEQASERMRQWTGEELGDPKKWSGQENGLQTQAI</sequence>
<dbReference type="GO" id="GO:0048544">
    <property type="term" value="P:recognition of pollen"/>
    <property type="evidence" value="ECO:0007669"/>
    <property type="project" value="InterPro"/>
</dbReference>
<evidence type="ECO:0000313" key="14">
    <source>
        <dbReference type="EMBL" id="RXI07844.1"/>
    </source>
</evidence>
<dbReference type="PANTHER" id="PTHR11206">
    <property type="entry name" value="MULTIDRUG RESISTANCE PROTEIN"/>
    <property type="match status" value="1"/>
</dbReference>
<dbReference type="Proteomes" id="UP000290289">
    <property type="component" value="Chromosome 1"/>
</dbReference>
<evidence type="ECO:0000256" key="6">
    <source>
        <dbReference type="ARBA" id="ARBA00023136"/>
    </source>
</evidence>
<organism evidence="15 16">
    <name type="scientific">Malus domestica</name>
    <name type="common">Apple</name>
    <name type="synonym">Pyrus malus</name>
    <dbReference type="NCBI Taxonomy" id="3750"/>
    <lineage>
        <taxon>Eukaryota</taxon>
        <taxon>Viridiplantae</taxon>
        <taxon>Streptophyta</taxon>
        <taxon>Embryophyta</taxon>
        <taxon>Tracheophyta</taxon>
        <taxon>Spermatophyta</taxon>
        <taxon>Magnoliopsida</taxon>
        <taxon>eudicotyledons</taxon>
        <taxon>Gunneridae</taxon>
        <taxon>Pentapetalae</taxon>
        <taxon>rosids</taxon>
        <taxon>fabids</taxon>
        <taxon>Rosales</taxon>
        <taxon>Rosaceae</taxon>
        <taxon>Amygdaloideae</taxon>
        <taxon>Maleae</taxon>
        <taxon>Malus</taxon>
    </lineage>
</organism>
<evidence type="ECO:0000256" key="5">
    <source>
        <dbReference type="ARBA" id="ARBA00022989"/>
    </source>
</evidence>
<dbReference type="InterPro" id="IPR003609">
    <property type="entry name" value="Pan_app"/>
</dbReference>
<dbReference type="Pfam" id="PF00954">
    <property type="entry name" value="S_locus_glycop"/>
    <property type="match status" value="1"/>
</dbReference>
<evidence type="ECO:0000256" key="1">
    <source>
        <dbReference type="ARBA" id="ARBA00004141"/>
    </source>
</evidence>
<dbReference type="InterPro" id="IPR002528">
    <property type="entry name" value="MATE_fam"/>
</dbReference>
<evidence type="ECO:0000256" key="4">
    <source>
        <dbReference type="ARBA" id="ARBA00022729"/>
    </source>
</evidence>
<keyword evidence="5 9" id="KW-1133">Transmembrane helix</keyword>
<dbReference type="GO" id="GO:0016020">
    <property type="term" value="C:membrane"/>
    <property type="evidence" value="ECO:0007669"/>
    <property type="project" value="UniProtKB-SubCell"/>
</dbReference>
<keyword evidence="4 11" id="KW-0732">Signal</keyword>
<feature type="signal peptide" evidence="11">
    <location>
        <begin position="1"/>
        <end position="39"/>
    </location>
</feature>
<keyword evidence="8" id="KW-0325">Glycoprotein</keyword>
<evidence type="ECO:0000259" key="13">
    <source>
        <dbReference type="PROSITE" id="PS50948"/>
    </source>
</evidence>
<keyword evidence="16" id="KW-1185">Reference proteome</keyword>
<feature type="transmembrane region" description="Helical" evidence="9">
    <location>
        <begin position="495"/>
        <end position="519"/>
    </location>
</feature>
<dbReference type="InterPro" id="IPR001480">
    <property type="entry name" value="Bulb-type_lectin_dom"/>
</dbReference>
<feature type="compositionally biased region" description="Polar residues" evidence="10">
    <location>
        <begin position="66"/>
        <end position="79"/>
    </location>
</feature>
<dbReference type="GO" id="GO:0015297">
    <property type="term" value="F:antiporter activity"/>
    <property type="evidence" value="ECO:0007669"/>
    <property type="project" value="InterPro"/>
</dbReference>
<evidence type="ECO:0000259" key="12">
    <source>
        <dbReference type="PROSITE" id="PS50927"/>
    </source>
</evidence>